<comment type="caution">
    <text evidence="7">The sequence shown here is derived from an EMBL/GenBank/DDBJ whole genome shotgun (WGS) entry which is preliminary data.</text>
</comment>
<feature type="transmembrane region" description="Helical" evidence="6">
    <location>
        <begin position="39"/>
        <end position="63"/>
    </location>
</feature>
<sequence>MLVSFLAFAGAATLIVLLPGPDTLVVVRSILRGGRRQGILTALGNLVGLTIWVTAAAAGIAALLRASEIGYSALRIVGACYLVYLGIQAWRTRGTTTQTEGKALLGSGFKAGILTNLLNPKVGVFFVTFLPGFVPAGASVGLMTIAFGAIFVAITALYWLILLALAGKVTAWMNTPKIRRRLDVATAGVLVAFGVRLATE</sequence>
<dbReference type="PANTHER" id="PTHR30086">
    <property type="entry name" value="ARGININE EXPORTER PROTEIN ARGO"/>
    <property type="match status" value="1"/>
</dbReference>
<feature type="transmembrane region" description="Helical" evidence="6">
    <location>
        <begin position="140"/>
        <end position="161"/>
    </location>
</feature>
<evidence type="ECO:0000256" key="6">
    <source>
        <dbReference type="SAM" id="Phobius"/>
    </source>
</evidence>
<evidence type="ECO:0000256" key="4">
    <source>
        <dbReference type="ARBA" id="ARBA00022989"/>
    </source>
</evidence>
<evidence type="ECO:0000256" key="1">
    <source>
        <dbReference type="ARBA" id="ARBA00004651"/>
    </source>
</evidence>
<keyword evidence="2" id="KW-1003">Cell membrane</keyword>
<keyword evidence="4 6" id="KW-1133">Transmembrane helix</keyword>
<protein>
    <submittedName>
        <fullName evidence="7">LysE family translocator</fullName>
    </submittedName>
</protein>
<dbReference type="Pfam" id="PF01810">
    <property type="entry name" value="LysE"/>
    <property type="match status" value="1"/>
</dbReference>
<dbReference type="Proteomes" id="UP000267128">
    <property type="component" value="Unassembled WGS sequence"/>
</dbReference>
<dbReference type="InterPro" id="IPR001123">
    <property type="entry name" value="LeuE-type"/>
</dbReference>
<feature type="transmembrane region" description="Helical" evidence="6">
    <location>
        <begin position="6"/>
        <end position="27"/>
    </location>
</feature>
<feature type="transmembrane region" description="Helical" evidence="6">
    <location>
        <begin position="69"/>
        <end position="90"/>
    </location>
</feature>
<dbReference type="GO" id="GO:0015171">
    <property type="term" value="F:amino acid transmembrane transporter activity"/>
    <property type="evidence" value="ECO:0007669"/>
    <property type="project" value="TreeGrafter"/>
</dbReference>
<proteinExistence type="predicted"/>
<evidence type="ECO:0000313" key="7">
    <source>
        <dbReference type="EMBL" id="RNL59966.1"/>
    </source>
</evidence>
<evidence type="ECO:0000256" key="5">
    <source>
        <dbReference type="ARBA" id="ARBA00023136"/>
    </source>
</evidence>
<dbReference type="RefSeq" id="WP_123229668.1">
    <property type="nucleotide sequence ID" value="NZ_RJSE01000016.1"/>
</dbReference>
<dbReference type="GO" id="GO:0005886">
    <property type="term" value="C:plasma membrane"/>
    <property type="evidence" value="ECO:0007669"/>
    <property type="project" value="UniProtKB-SubCell"/>
</dbReference>
<keyword evidence="3 6" id="KW-0812">Transmembrane</keyword>
<evidence type="ECO:0000256" key="2">
    <source>
        <dbReference type="ARBA" id="ARBA00022475"/>
    </source>
</evidence>
<comment type="subcellular location">
    <subcellularLocation>
        <location evidence="1">Cell membrane</location>
        <topology evidence="1">Multi-pass membrane protein</topology>
    </subcellularLocation>
</comment>
<dbReference type="PANTHER" id="PTHR30086:SF20">
    <property type="entry name" value="ARGININE EXPORTER PROTEIN ARGO-RELATED"/>
    <property type="match status" value="1"/>
</dbReference>
<dbReference type="PIRSF" id="PIRSF006324">
    <property type="entry name" value="LeuE"/>
    <property type="match status" value="1"/>
</dbReference>
<dbReference type="OrthoDB" id="3175972at2"/>
<keyword evidence="8" id="KW-1185">Reference proteome</keyword>
<gene>
    <name evidence="7" type="ORF">EFK50_21500</name>
</gene>
<accession>A0A3N0CAA6</accession>
<keyword evidence="5 6" id="KW-0472">Membrane</keyword>
<reference evidence="7 8" key="1">
    <citation type="submission" date="2018-11" db="EMBL/GenBank/DDBJ databases">
        <authorList>
            <person name="Li F."/>
        </authorList>
    </citation>
    <scope>NUCLEOTIDE SEQUENCE [LARGE SCALE GENOMIC DNA]</scope>
    <source>
        <strain evidence="7 8">Gsoil 097</strain>
    </source>
</reference>
<evidence type="ECO:0000313" key="8">
    <source>
        <dbReference type="Proteomes" id="UP000267128"/>
    </source>
</evidence>
<dbReference type="AlphaFoldDB" id="A0A3N0CAA6"/>
<evidence type="ECO:0000256" key="3">
    <source>
        <dbReference type="ARBA" id="ARBA00022692"/>
    </source>
</evidence>
<name>A0A3N0CAA6_9ACTN</name>
<organism evidence="7 8">
    <name type="scientific">Nocardioides marmoriginsengisoli</name>
    <dbReference type="NCBI Taxonomy" id="661483"/>
    <lineage>
        <taxon>Bacteria</taxon>
        <taxon>Bacillati</taxon>
        <taxon>Actinomycetota</taxon>
        <taxon>Actinomycetes</taxon>
        <taxon>Propionibacteriales</taxon>
        <taxon>Nocardioidaceae</taxon>
        <taxon>Nocardioides</taxon>
    </lineage>
</organism>
<dbReference type="EMBL" id="RJSE01000016">
    <property type="protein sequence ID" value="RNL59966.1"/>
    <property type="molecule type" value="Genomic_DNA"/>
</dbReference>
<feature type="transmembrane region" description="Helical" evidence="6">
    <location>
        <begin position="111"/>
        <end position="134"/>
    </location>
</feature>